<sequence>MIRVLLTSVLVIFLSGCVSAINIDQQTPKANYVETEKVLISIIDQRKKVKEGKDKTFIGVAHSTFGIPVDWHVKHLLATEKEDKNRNLGQWLTHRIVAGLNNKGWQAEAVELEPSATEAEIKNALNAAGATTLIQLTLDEWYFSINLNWVSAFNFDTDTVVDIYHLTDGNVLSKRFKERDVIEESASESPQNNVLKAYREQLQQIFNDVEVKRALTKS</sequence>
<feature type="signal peptide" evidence="1">
    <location>
        <begin position="1"/>
        <end position="20"/>
    </location>
</feature>
<evidence type="ECO:0008006" key="4">
    <source>
        <dbReference type="Google" id="ProtNLM"/>
    </source>
</evidence>
<dbReference type="eggNOG" id="ENOG5033U89">
    <property type="taxonomic scope" value="Bacteria"/>
</dbReference>
<dbReference type="AlphaFoldDB" id="A0A0A7EMN1"/>
<accession>A0A0A7EMN1</accession>
<dbReference type="STRING" id="1348114.OM33_19305"/>
<proteinExistence type="predicted"/>
<dbReference type="PROSITE" id="PS51257">
    <property type="entry name" value="PROKAR_LIPOPROTEIN"/>
    <property type="match status" value="1"/>
</dbReference>
<dbReference type="RefSeq" id="WP_040136005.1">
    <property type="nucleotide sequence ID" value="NZ_CP009889.1"/>
</dbReference>
<dbReference type="OrthoDB" id="6400087at2"/>
<dbReference type="EMBL" id="CP009889">
    <property type="protein sequence ID" value="AIY67207.1"/>
    <property type="molecule type" value="Genomic_DNA"/>
</dbReference>
<gene>
    <name evidence="2" type="ORF">OM33_19305</name>
</gene>
<evidence type="ECO:0000313" key="2">
    <source>
        <dbReference type="EMBL" id="AIY67207.1"/>
    </source>
</evidence>
<dbReference type="KEGG" id="pseo:OM33_19305"/>
<dbReference type="Proteomes" id="UP000030341">
    <property type="component" value="Chromosome 2"/>
</dbReference>
<keyword evidence="3" id="KW-1185">Reference proteome</keyword>
<feature type="chain" id="PRO_5002028098" description="Lipoprotein" evidence="1">
    <location>
        <begin position="21"/>
        <end position="218"/>
    </location>
</feature>
<name>A0A0A7EMN1_9GAMM</name>
<evidence type="ECO:0000256" key="1">
    <source>
        <dbReference type="SAM" id="SignalP"/>
    </source>
</evidence>
<dbReference type="HOGENOM" id="CLU_1266046_0_0_6"/>
<organism evidence="2 3">
    <name type="scientific">Pseudoalteromonas piratica</name>
    <dbReference type="NCBI Taxonomy" id="1348114"/>
    <lineage>
        <taxon>Bacteria</taxon>
        <taxon>Pseudomonadati</taxon>
        <taxon>Pseudomonadota</taxon>
        <taxon>Gammaproteobacteria</taxon>
        <taxon>Alteromonadales</taxon>
        <taxon>Pseudoalteromonadaceae</taxon>
        <taxon>Pseudoalteromonas</taxon>
    </lineage>
</organism>
<protein>
    <recommendedName>
        <fullName evidence="4">Lipoprotein</fullName>
    </recommendedName>
</protein>
<evidence type="ECO:0000313" key="3">
    <source>
        <dbReference type="Proteomes" id="UP000030341"/>
    </source>
</evidence>
<keyword evidence="1" id="KW-0732">Signal</keyword>
<reference evidence="2 3" key="1">
    <citation type="submission" date="2014-11" db="EMBL/GenBank/DDBJ databases">
        <title>Complete Genome Sequence of Pseudoalteromonas sp. Strain OCN003 Isolated from Kaneohe Bay, Oahu, Hawaii.</title>
        <authorList>
            <person name="Beurmann S."/>
            <person name="Videau P."/>
            <person name="Ushijima B."/>
            <person name="Smith A.M."/>
            <person name="Aeby G.S."/>
            <person name="Callahan S.M."/>
            <person name="Belcaid M."/>
        </authorList>
    </citation>
    <scope>NUCLEOTIDE SEQUENCE [LARGE SCALE GENOMIC DNA]</scope>
    <source>
        <strain evidence="2 3">OCN003</strain>
    </source>
</reference>